<dbReference type="Proteomes" id="UP000293846">
    <property type="component" value="Unassembled WGS sequence"/>
</dbReference>
<dbReference type="OrthoDB" id="5756874at2"/>
<proteinExistence type="inferred from homology"/>
<comment type="similarity">
    <text evidence="1">Belongs to the CAPAB/TerDEXZ family.</text>
</comment>
<accession>A0A4R1AU62</accession>
<organism evidence="4 5">
    <name type="scientific">Cytobacillus praedii</name>
    <dbReference type="NCBI Taxonomy" id="1742358"/>
    <lineage>
        <taxon>Bacteria</taxon>
        <taxon>Bacillati</taxon>
        <taxon>Bacillota</taxon>
        <taxon>Bacilli</taxon>
        <taxon>Bacillales</taxon>
        <taxon>Bacillaceae</taxon>
        <taxon>Cytobacillus</taxon>
    </lineage>
</organism>
<gene>
    <name evidence="4" type="ORF">E0Y62_22330</name>
</gene>
<sequence length="415" mass="45318">MNQFLQMGANTALSSPKGNIIVSHEISNSIDISLTAFLLTDSDKVQGDSGIIFYNQPTSSSGVATLIPAERVGNTKVHKINFDMSKVPVGITKIAITLTEDNSTGFSNVKNLKAEICTDHNIIQLTPSSFKNENGIVVLELYLRNGQTKVRSIWRGFDSGLEGLCKNYGVEVEPDEQNKPSEPKTIQKQTQKEPDKTLTVPGNYNSQNTLSTISLEKVKGKISLEKGQKPVIIEKTPEITATVSWKTGTDYDIYALVYTKNGKQIDVAMFGAEGTPPLYQFGNGAVEHMGDIGRSGGSKKTEIIKLRLTNEILAVVPVVYSAQSNGTGSFYRYKVSMSIDNHNGTSVTISSKNANNNDRIYTCVPGILHNTPDGVIISPLELYSKPNSENRPKLKMGSSNMVEVIMDKGPKNDYK</sequence>
<feature type="domain" description="TerD" evidence="3">
    <location>
        <begin position="21"/>
        <end position="168"/>
    </location>
</feature>
<evidence type="ECO:0000259" key="3">
    <source>
        <dbReference type="Pfam" id="PF02342"/>
    </source>
</evidence>
<dbReference type="EMBL" id="SJTH01000049">
    <property type="protein sequence ID" value="TCJ01809.1"/>
    <property type="molecule type" value="Genomic_DNA"/>
</dbReference>
<dbReference type="PANTHER" id="PTHR32097">
    <property type="entry name" value="CAMP-BINDING PROTEIN 1-RELATED"/>
    <property type="match status" value="1"/>
</dbReference>
<evidence type="ECO:0000256" key="2">
    <source>
        <dbReference type="SAM" id="MobiDB-lite"/>
    </source>
</evidence>
<evidence type="ECO:0000313" key="5">
    <source>
        <dbReference type="Proteomes" id="UP000293846"/>
    </source>
</evidence>
<keyword evidence="5" id="KW-1185">Reference proteome</keyword>
<dbReference type="STRING" id="1742358.GCA_001439605_01781"/>
<name>A0A4R1AU62_9BACI</name>
<dbReference type="AlphaFoldDB" id="A0A4R1AU62"/>
<comment type="caution">
    <text evidence="4">The sequence shown here is derived from an EMBL/GenBank/DDBJ whole genome shotgun (WGS) entry which is preliminary data.</text>
</comment>
<dbReference type="Pfam" id="PF02342">
    <property type="entry name" value="TerD"/>
    <property type="match status" value="1"/>
</dbReference>
<feature type="region of interest" description="Disordered" evidence="2">
    <location>
        <begin position="173"/>
        <end position="198"/>
    </location>
</feature>
<dbReference type="RefSeq" id="WP_057759591.1">
    <property type="nucleotide sequence ID" value="NZ_JBQCJY010000002.1"/>
</dbReference>
<evidence type="ECO:0000256" key="1">
    <source>
        <dbReference type="ARBA" id="ARBA00008775"/>
    </source>
</evidence>
<evidence type="ECO:0000313" key="4">
    <source>
        <dbReference type="EMBL" id="TCJ01809.1"/>
    </source>
</evidence>
<dbReference type="CDD" id="cd06974">
    <property type="entry name" value="TerD_like"/>
    <property type="match status" value="2"/>
</dbReference>
<dbReference type="PANTHER" id="PTHR32097:SF4">
    <property type="entry name" value="GENERAL STRESS PROTEIN 16U"/>
    <property type="match status" value="1"/>
</dbReference>
<protein>
    <submittedName>
        <fullName evidence="4">Tellurium resistance protein</fullName>
    </submittedName>
</protein>
<dbReference type="Gene3D" id="2.60.60.30">
    <property type="entry name" value="sav2460 like domains"/>
    <property type="match status" value="2"/>
</dbReference>
<dbReference type="InterPro" id="IPR051324">
    <property type="entry name" value="Stress/Tellurium_Resist"/>
</dbReference>
<dbReference type="InterPro" id="IPR003325">
    <property type="entry name" value="TerD"/>
</dbReference>
<reference evidence="4 5" key="1">
    <citation type="submission" date="2019-03" db="EMBL/GenBank/DDBJ databases">
        <authorList>
            <person name="Jensen L."/>
            <person name="Storgaard J."/>
            <person name="Sulaj E."/>
            <person name="Schramm A."/>
            <person name="Marshall I.P.G."/>
        </authorList>
    </citation>
    <scope>NUCLEOTIDE SEQUENCE [LARGE SCALE GENOMIC DNA]</scope>
    <source>
        <strain evidence="4 5">2017H2G3</strain>
    </source>
</reference>